<accession>A0A2W5K0F0</accession>
<evidence type="ECO:0000256" key="1">
    <source>
        <dbReference type="ARBA" id="ARBA00001917"/>
    </source>
</evidence>
<name>A0A2W5K0F0_9GAMM</name>
<dbReference type="InterPro" id="IPR001226">
    <property type="entry name" value="Flavodoxin_CS"/>
</dbReference>
<evidence type="ECO:0000256" key="2">
    <source>
        <dbReference type="ARBA" id="ARBA00022630"/>
    </source>
</evidence>
<organism evidence="6 7">
    <name type="scientific">Rhodanobacter denitrificans</name>
    <dbReference type="NCBI Taxonomy" id="666685"/>
    <lineage>
        <taxon>Bacteria</taxon>
        <taxon>Pseudomonadati</taxon>
        <taxon>Pseudomonadota</taxon>
        <taxon>Gammaproteobacteria</taxon>
        <taxon>Lysobacterales</taxon>
        <taxon>Rhodanobacteraceae</taxon>
        <taxon>Rhodanobacter</taxon>
    </lineage>
</organism>
<evidence type="ECO:0000313" key="7">
    <source>
        <dbReference type="Proteomes" id="UP000249046"/>
    </source>
</evidence>
<gene>
    <name evidence="6" type="ORF">DI564_15180</name>
</gene>
<evidence type="ECO:0000256" key="4">
    <source>
        <dbReference type="SAM" id="MobiDB-lite"/>
    </source>
</evidence>
<keyword evidence="3" id="KW-0288">FMN</keyword>
<dbReference type="AlphaFoldDB" id="A0A2W5K0F0"/>
<dbReference type="Proteomes" id="UP000249046">
    <property type="component" value="Unassembled WGS sequence"/>
</dbReference>
<feature type="region of interest" description="Disordered" evidence="4">
    <location>
        <begin position="167"/>
        <end position="237"/>
    </location>
</feature>
<reference evidence="6 7" key="1">
    <citation type="submission" date="2017-08" db="EMBL/GenBank/DDBJ databases">
        <title>Infants hospitalized years apart are colonized by the same room-sourced microbial strains.</title>
        <authorList>
            <person name="Brooks B."/>
            <person name="Olm M.R."/>
            <person name="Firek B.A."/>
            <person name="Baker R."/>
            <person name="Thomas B.C."/>
            <person name="Morowitz M.J."/>
            <person name="Banfield J.F."/>
        </authorList>
    </citation>
    <scope>NUCLEOTIDE SEQUENCE [LARGE SCALE GENOMIC DNA]</scope>
    <source>
        <strain evidence="6">S2_005_003_R2_42</strain>
    </source>
</reference>
<evidence type="ECO:0000313" key="6">
    <source>
        <dbReference type="EMBL" id="PZQ10832.1"/>
    </source>
</evidence>
<dbReference type="PROSITE" id="PS00201">
    <property type="entry name" value="FLAVODOXIN"/>
    <property type="match status" value="1"/>
</dbReference>
<keyword evidence="2" id="KW-0285">Flavoprotein</keyword>
<dbReference type="InterPro" id="IPR029039">
    <property type="entry name" value="Flavoprotein-like_sf"/>
</dbReference>
<evidence type="ECO:0000256" key="3">
    <source>
        <dbReference type="ARBA" id="ARBA00022643"/>
    </source>
</evidence>
<dbReference type="GO" id="GO:0010181">
    <property type="term" value="F:FMN binding"/>
    <property type="evidence" value="ECO:0007669"/>
    <property type="project" value="InterPro"/>
</dbReference>
<dbReference type="PANTHER" id="PTHR39201:SF1">
    <property type="entry name" value="FLAVODOXIN-LIKE DOMAIN-CONTAINING PROTEIN"/>
    <property type="match status" value="1"/>
</dbReference>
<comment type="cofactor">
    <cofactor evidence="1">
        <name>FMN</name>
        <dbReference type="ChEBI" id="CHEBI:58210"/>
    </cofactor>
</comment>
<feature type="region of interest" description="Disordered" evidence="4">
    <location>
        <begin position="132"/>
        <end position="155"/>
    </location>
</feature>
<dbReference type="Pfam" id="PF12682">
    <property type="entry name" value="Flavodoxin_4"/>
    <property type="match status" value="1"/>
</dbReference>
<sequence>MAKILIVFYSRTGTTGRVAEQLAAALDAPLTAIEEPRRRRGLTGYLRSAREAARCALPPILPPTRDPADYDLLVLATPVWVGHVASPMRSFLQGYRSTLRRVAFFCTCGGRGAERAPGYRNDCQPRLAAKLPPRTQQRFPGRAHRTAPRASRNSGWYSRWTRSRLTMIRTGGMSRGRRRPDVELASESPGGSGDAPSAASRSAMTMRPLSCRRAGDAGSAPTPGSVVSVAPEGTAESEHVEVAKKHGRLDGRVYQGTVLDLFPKRLGADIEKQARVSG</sequence>
<dbReference type="GO" id="GO:0009055">
    <property type="term" value="F:electron transfer activity"/>
    <property type="evidence" value="ECO:0007669"/>
    <property type="project" value="InterPro"/>
</dbReference>
<evidence type="ECO:0000259" key="5">
    <source>
        <dbReference type="Pfam" id="PF12682"/>
    </source>
</evidence>
<protein>
    <recommendedName>
        <fullName evidence="5">Flavodoxin-like domain-containing protein</fullName>
    </recommendedName>
</protein>
<comment type="caution">
    <text evidence="6">The sequence shown here is derived from an EMBL/GenBank/DDBJ whole genome shotgun (WGS) entry which is preliminary data.</text>
</comment>
<dbReference type="Gene3D" id="3.40.50.360">
    <property type="match status" value="1"/>
</dbReference>
<dbReference type="InterPro" id="IPR008254">
    <property type="entry name" value="Flavodoxin/NO_synth"/>
</dbReference>
<proteinExistence type="predicted"/>
<dbReference type="PANTHER" id="PTHR39201">
    <property type="entry name" value="EXPORTED PROTEIN-RELATED"/>
    <property type="match status" value="1"/>
</dbReference>
<feature type="domain" description="Flavodoxin-like" evidence="5">
    <location>
        <begin position="3"/>
        <end position="117"/>
    </location>
</feature>
<dbReference type="SUPFAM" id="SSF52218">
    <property type="entry name" value="Flavoproteins"/>
    <property type="match status" value="1"/>
</dbReference>
<dbReference type="EMBL" id="QFPO01000018">
    <property type="protein sequence ID" value="PZQ10832.1"/>
    <property type="molecule type" value="Genomic_DNA"/>
</dbReference>